<sequence>MSYIMFLLTMMVLLTIFNVIMHNFQLLMTLLSLELITLSMVMLVTFIMMNNNSITPSIMIIMLTMSACEASLGLSMMVIMSRKFGNDMMKHVTMSKC</sequence>
<organism evidence="11">
    <name type="scientific">Pterobdella arugamensis</name>
    <dbReference type="NCBI Taxonomy" id="3410361"/>
    <lineage>
        <taxon>Eukaryota</taxon>
        <taxon>Metazoa</taxon>
        <taxon>Spiralia</taxon>
        <taxon>Lophotrochozoa</taxon>
        <taxon>Annelida</taxon>
        <taxon>Clitellata</taxon>
        <taxon>Hirudinea</taxon>
        <taxon>Hirudinida</taxon>
        <taxon>Oceanobdelliformes</taxon>
        <taxon>Piscicolidae</taxon>
        <taxon>Pterobdella</taxon>
    </lineage>
</organism>
<keyword evidence="8 10" id="KW-0472">Membrane</keyword>
<dbReference type="CTD" id="4539"/>
<keyword evidence="6 10" id="KW-1133">Transmembrane helix</keyword>
<comment type="subcellular location">
    <subcellularLocation>
        <location evidence="1">Membrane</location>
        <topology evidence="1">Multi-pass membrane protein</topology>
    </subcellularLocation>
</comment>
<gene>
    <name evidence="11" type="primary">ND4L</name>
</gene>
<proteinExistence type="inferred from homology"/>
<evidence type="ECO:0000256" key="1">
    <source>
        <dbReference type="ARBA" id="ARBA00004141"/>
    </source>
</evidence>
<accession>A0A343B6W8</accession>
<feature type="transmembrane region" description="Helical" evidence="10">
    <location>
        <begin position="31"/>
        <end position="48"/>
    </location>
</feature>
<feature type="transmembrane region" description="Helical" evidence="10">
    <location>
        <begin position="54"/>
        <end position="80"/>
    </location>
</feature>
<evidence type="ECO:0000256" key="4">
    <source>
        <dbReference type="ARBA" id="ARBA00022692"/>
    </source>
</evidence>
<keyword evidence="11" id="KW-0496">Mitochondrion</keyword>
<dbReference type="Pfam" id="PF00420">
    <property type="entry name" value="Oxidored_q2"/>
    <property type="match status" value="1"/>
</dbReference>
<evidence type="ECO:0000256" key="8">
    <source>
        <dbReference type="ARBA" id="ARBA00023136"/>
    </source>
</evidence>
<keyword evidence="5" id="KW-1278">Translocase</keyword>
<evidence type="ECO:0000256" key="10">
    <source>
        <dbReference type="SAM" id="Phobius"/>
    </source>
</evidence>
<evidence type="ECO:0000256" key="2">
    <source>
        <dbReference type="ARBA" id="ARBA00010519"/>
    </source>
</evidence>
<dbReference type="Gene3D" id="1.10.287.3510">
    <property type="match status" value="1"/>
</dbReference>
<protein>
    <recommendedName>
        <fullName evidence="3">NADH-ubiquinone oxidoreductase chain 4L</fullName>
    </recommendedName>
    <alternativeName>
        <fullName evidence="9">NADH dehydrogenase subunit 4L</fullName>
    </alternativeName>
</protein>
<evidence type="ECO:0000256" key="3">
    <source>
        <dbReference type="ARBA" id="ARBA00016612"/>
    </source>
</evidence>
<dbReference type="GeneID" id="33362756"/>
<keyword evidence="4 10" id="KW-0812">Transmembrane</keyword>
<evidence type="ECO:0000256" key="5">
    <source>
        <dbReference type="ARBA" id="ARBA00022967"/>
    </source>
</evidence>
<geneLocation type="mitochondrion" evidence="11"/>
<feature type="transmembrane region" description="Helical" evidence="10">
    <location>
        <begin position="6"/>
        <end position="24"/>
    </location>
</feature>
<dbReference type="EMBL" id="KY474378">
    <property type="protein sequence ID" value="AQT26251.1"/>
    <property type="molecule type" value="Genomic_DNA"/>
</dbReference>
<evidence type="ECO:0000256" key="7">
    <source>
        <dbReference type="ARBA" id="ARBA00023027"/>
    </source>
</evidence>
<evidence type="ECO:0000313" key="11">
    <source>
        <dbReference type="EMBL" id="AQT26251.1"/>
    </source>
</evidence>
<dbReference type="InterPro" id="IPR039428">
    <property type="entry name" value="NUOK/Mnh_C1-like"/>
</dbReference>
<evidence type="ECO:0000256" key="9">
    <source>
        <dbReference type="ARBA" id="ARBA00031586"/>
    </source>
</evidence>
<dbReference type="GO" id="GO:0016020">
    <property type="term" value="C:membrane"/>
    <property type="evidence" value="ECO:0007669"/>
    <property type="project" value="UniProtKB-SubCell"/>
</dbReference>
<dbReference type="RefSeq" id="YP_009400213.1">
    <property type="nucleotide sequence ID" value="NC_035308.1"/>
</dbReference>
<reference evidence="11" key="1">
    <citation type="submission" date="2017-01" db="EMBL/GenBank/DDBJ databases">
        <authorList>
            <person name="Mah S.A."/>
            <person name="Swanson W.J."/>
            <person name="Moy G.W."/>
            <person name="Vacquier V.D."/>
        </authorList>
    </citation>
    <scope>NUCLEOTIDE SEQUENCE</scope>
</reference>
<dbReference type="AlphaFoldDB" id="A0A343B6W8"/>
<keyword evidence="7" id="KW-0520">NAD</keyword>
<name>A0A343B6W8_9ANNE</name>
<comment type="similarity">
    <text evidence="2">Belongs to the complex I subunit 4L family.</text>
</comment>
<evidence type="ECO:0000256" key="6">
    <source>
        <dbReference type="ARBA" id="ARBA00022989"/>
    </source>
</evidence>